<dbReference type="InParanoid" id="A0A0D2GBZ3"/>
<gene>
    <name evidence="1" type="ORF">X474_18950</name>
</gene>
<proteinExistence type="predicted"/>
<dbReference type="AlphaFoldDB" id="A0A0D2GBZ3"/>
<name>A0A0D2GBZ3_9BACT</name>
<evidence type="ECO:0000313" key="2">
    <source>
        <dbReference type="Proteomes" id="UP000032233"/>
    </source>
</evidence>
<dbReference type="EMBL" id="AZAC01000032">
    <property type="protein sequence ID" value="KIX12412.1"/>
    <property type="molecule type" value="Genomic_DNA"/>
</dbReference>
<dbReference type="STRING" id="1429043.X474_18950"/>
<protein>
    <submittedName>
        <fullName evidence="1">Uncharacterized protein</fullName>
    </submittedName>
</protein>
<dbReference type="Proteomes" id="UP000032233">
    <property type="component" value="Unassembled WGS sequence"/>
</dbReference>
<keyword evidence="2" id="KW-1185">Reference proteome</keyword>
<evidence type="ECO:0000313" key="1">
    <source>
        <dbReference type="EMBL" id="KIX12412.1"/>
    </source>
</evidence>
<dbReference type="PATRIC" id="fig|1429043.3.peg.4017"/>
<comment type="caution">
    <text evidence="1">The sequence shown here is derived from an EMBL/GenBank/DDBJ whole genome shotgun (WGS) entry which is preliminary data.</text>
</comment>
<accession>A0A0D2GBZ3</accession>
<dbReference type="RefSeq" id="WP_044350616.1">
    <property type="nucleotide sequence ID" value="NZ_AZAC01000032.1"/>
</dbReference>
<organism evidence="1 2">
    <name type="scientific">Dethiosulfatarculus sandiegensis</name>
    <dbReference type="NCBI Taxonomy" id="1429043"/>
    <lineage>
        <taxon>Bacteria</taxon>
        <taxon>Pseudomonadati</taxon>
        <taxon>Thermodesulfobacteriota</taxon>
        <taxon>Desulfarculia</taxon>
        <taxon>Desulfarculales</taxon>
        <taxon>Desulfarculaceae</taxon>
        <taxon>Dethiosulfatarculus</taxon>
    </lineage>
</organism>
<sequence length="111" mass="11959">MTSSKEKTERVLNAFVQIHAAQPTPTLNPMWRQGVMKTIRLNRAMENLESADNPAAAFTSLMFRFAGAGTAVGVALLIYSLTAASGLDAEALRAMVQDPLNILPLDTLILS</sequence>
<reference evidence="1 2" key="1">
    <citation type="submission" date="2013-11" db="EMBL/GenBank/DDBJ databases">
        <title>Metagenomic analysis of a methanogenic consortium involved in long chain n-alkane degradation.</title>
        <authorList>
            <person name="Davidova I.A."/>
            <person name="Callaghan A.V."/>
            <person name="Wawrik B."/>
            <person name="Pruitt S."/>
            <person name="Marks C."/>
            <person name="Duncan K.E."/>
            <person name="Suflita J.M."/>
        </authorList>
    </citation>
    <scope>NUCLEOTIDE SEQUENCE [LARGE SCALE GENOMIC DNA]</scope>
    <source>
        <strain evidence="1 2">SPR</strain>
    </source>
</reference>